<dbReference type="Gene3D" id="3.30.70.80">
    <property type="entry name" value="Peptidase S8 propeptide/proteinase inhibitor I9"/>
    <property type="match status" value="1"/>
</dbReference>
<dbReference type="PANTHER" id="PTHR10795">
    <property type="entry name" value="PROPROTEIN CONVERTASE SUBTILISIN/KEXIN"/>
    <property type="match status" value="1"/>
</dbReference>
<feature type="region of interest" description="Disordered" evidence="9">
    <location>
        <begin position="600"/>
        <end position="622"/>
    </location>
</feature>
<feature type="compositionally biased region" description="Gly residues" evidence="9">
    <location>
        <begin position="603"/>
        <end position="613"/>
    </location>
</feature>
<feature type="domain" description="Peptidase S8/S53" evidence="11">
    <location>
        <begin position="220"/>
        <end position="659"/>
    </location>
</feature>
<feature type="active site" description="Charge relay system" evidence="6 7">
    <location>
        <position position="622"/>
    </location>
</feature>
<evidence type="ECO:0000259" key="14">
    <source>
        <dbReference type="Pfam" id="PF17766"/>
    </source>
</evidence>
<keyword evidence="17" id="KW-1185">Reference proteome</keyword>
<evidence type="ECO:0000259" key="13">
    <source>
        <dbReference type="Pfam" id="PF05922"/>
    </source>
</evidence>
<dbReference type="EMBL" id="JARAWC010000050">
    <property type="protein sequence ID" value="MDX2966045.1"/>
    <property type="molecule type" value="Genomic_DNA"/>
</dbReference>
<dbReference type="InterPro" id="IPR023828">
    <property type="entry name" value="Peptidase_S8_Ser-AS"/>
</dbReference>
<comment type="similarity">
    <text evidence="1 7 8">Belongs to the peptidase S8 family.</text>
</comment>
<comment type="caution">
    <text evidence="15">The sequence shown here is derived from an EMBL/GenBank/DDBJ whole genome shotgun (WGS) entry which is preliminary data.</text>
</comment>
<evidence type="ECO:0000256" key="1">
    <source>
        <dbReference type="ARBA" id="ARBA00011073"/>
    </source>
</evidence>
<dbReference type="Gene3D" id="2.60.120.380">
    <property type="match status" value="1"/>
</dbReference>
<sequence>MRTRLTTCAQWEGTDLSQHPPTRRRPGGRAASLLAPALAGALILAFGPAVQAAPTDADPQAYPAGAYLVQLTDRPVATYSRTAPAQGERLDTRSQAARDYVGHLNQERDKVLDEVRGVEPLYTYQYVLNGFAAELTARQATELARTPGVLSLTRNEIRQVADGDTAAVSKAVAGERARTEARAAKPRGTTLPVPDTARFLGLKDPAGLYAKTPGGQRNAGEGTIIGVLDSGIDTENPSLRALSEPRPDAGIIAKKWKGACDRGADTAHQVTCNNKVIGARYFREGVPNPTSADWASPRDSDSHGTHTATTAAGDMDVLAHVPDTAISGRISGIAPAARIAVYKVCWSVGCTTVDTVAAFDKAVSDGVDVINYSIGSNALAATPEYTAMYNAAKAGVFVAASASNSGPGTVRNNVPWVTTVAASTHDTGYRITVTLGNGKEYEGSGISDRAVPSAPLVDAVDAAKAGADPAQAELCQPGTLDPAKAKGAVVLCERGQSVSTDTSIEVESAGGVGIVLYNPRPVQDRLTYSYPLPRVHLDNVAGAAVKAYADGPGATVRLSAARAVEQRAPQITAFSSGGPNPVTDDLLKPDIAAPGLDIVAGTTPGGDNGGFKGEQGFESGTSMSTPHIAGLALLLRSRHPDWSPMEVRSALMTTATTTDRAGDPIRRTGADTPATPLDYGAGQVVPNLADDPGLVYDSTSADWTAYNCAVVGSPVTPGDSCATARKIEPSDLNYPTISVGSLAGKQTVTRTVTNVSGTTGVYTAELRAPQGYRAEVSPRELVVEPGASATYRVTFTRTDAAYGDWAFGSVTWSDQHYHQVRSAVALRATPLAAADTATGAGATGSVTLTPKPGWDGTLTTTVNGLYGSTTKTGTLTGTNPDFAPGQSPLPAATVKTEITVPEGTELARIAIQSADHLDGSDLDLWVLDKNGNNLVDLVAGNDEHVDLTTPGTYVVYLNQYALPAGATGQPYTLRTWLIGKGTEPDHAATVTPAQQPVTLGTSAEVAVSWQDLPPGRTYLGLVGYGNGTAPVGRTLLTVTS</sequence>
<feature type="active site" description="Charge relay system" evidence="6 7">
    <location>
        <position position="303"/>
    </location>
</feature>
<feature type="active site" description="Charge relay system" evidence="6 7">
    <location>
        <position position="229"/>
    </location>
</feature>
<dbReference type="Pfam" id="PF17766">
    <property type="entry name" value="fn3_6"/>
    <property type="match status" value="1"/>
</dbReference>
<keyword evidence="3" id="KW-0732">Signal</keyword>
<evidence type="ECO:0000313" key="17">
    <source>
        <dbReference type="Proteomes" id="UP001272987"/>
    </source>
</evidence>
<evidence type="ECO:0000256" key="6">
    <source>
        <dbReference type="PIRSR" id="PIRSR615500-1"/>
    </source>
</evidence>
<dbReference type="InterPro" id="IPR010259">
    <property type="entry name" value="S8pro/Inhibitor_I9"/>
</dbReference>
<feature type="region of interest" description="Disordered" evidence="9">
    <location>
        <begin position="288"/>
        <end position="307"/>
    </location>
</feature>
<dbReference type="InterPro" id="IPR015500">
    <property type="entry name" value="Peptidase_S8_subtilisin-rel"/>
</dbReference>
<dbReference type="Pfam" id="PF02225">
    <property type="entry name" value="PA"/>
    <property type="match status" value="1"/>
</dbReference>
<keyword evidence="5 7" id="KW-0720">Serine protease</keyword>
<dbReference type="Gene3D" id="2.60.40.2310">
    <property type="match status" value="1"/>
</dbReference>
<reference evidence="15 17" key="1">
    <citation type="journal article" date="2023" name="Microb. Genom.">
        <title>Mesoterricola silvestris gen. nov., sp. nov., Mesoterricola sediminis sp. nov., Geothrix oryzae sp. nov., Geothrix edaphica sp. nov., Geothrix rubra sp. nov., and Geothrix limicola sp. nov., six novel members of Acidobacteriota isolated from soils.</title>
        <authorList>
            <person name="Weisberg A.J."/>
            <person name="Pearce E."/>
            <person name="Kramer C.G."/>
            <person name="Chang J.H."/>
            <person name="Clarke C.R."/>
        </authorList>
    </citation>
    <scope>NUCLEOTIDE SEQUENCE</scope>
    <source>
        <strain evidence="16 17">NB05-1H</strain>
        <strain evidence="15">NRRL_B-16521</strain>
    </source>
</reference>
<dbReference type="InterPro" id="IPR041469">
    <property type="entry name" value="Subtilisin-like_FN3"/>
</dbReference>
<dbReference type="InterPro" id="IPR000209">
    <property type="entry name" value="Peptidase_S8/S53_dom"/>
</dbReference>
<evidence type="ECO:0000313" key="18">
    <source>
        <dbReference type="Proteomes" id="UP001282288"/>
    </source>
</evidence>
<dbReference type="RefSeq" id="WP_100216887.1">
    <property type="nucleotide sequence ID" value="NZ_CP122369.1"/>
</dbReference>
<dbReference type="AlphaFoldDB" id="A0AAP6BJT5"/>
<evidence type="ECO:0000256" key="5">
    <source>
        <dbReference type="ARBA" id="ARBA00022825"/>
    </source>
</evidence>
<dbReference type="GO" id="GO:0006508">
    <property type="term" value="P:proteolysis"/>
    <property type="evidence" value="ECO:0007669"/>
    <property type="project" value="UniProtKB-KW"/>
</dbReference>
<evidence type="ECO:0000256" key="2">
    <source>
        <dbReference type="ARBA" id="ARBA00022670"/>
    </source>
</evidence>
<evidence type="ECO:0000256" key="10">
    <source>
        <dbReference type="SAM" id="Phobius"/>
    </source>
</evidence>
<dbReference type="InterPro" id="IPR003137">
    <property type="entry name" value="PA_domain"/>
</dbReference>
<keyword evidence="4 7" id="KW-0378">Hydrolase</keyword>
<dbReference type="Gene3D" id="3.40.50.200">
    <property type="entry name" value="Peptidase S8/S53 domain"/>
    <property type="match status" value="1"/>
</dbReference>
<dbReference type="PROSITE" id="PS00136">
    <property type="entry name" value="SUBTILASE_ASP"/>
    <property type="match status" value="1"/>
</dbReference>
<feature type="domain" description="Subtilisin-like protease fibronectin type-III" evidence="14">
    <location>
        <begin position="731"/>
        <end position="825"/>
    </location>
</feature>
<evidence type="ECO:0000313" key="16">
    <source>
        <dbReference type="EMBL" id="MDX3025493.1"/>
    </source>
</evidence>
<dbReference type="InterPro" id="IPR036852">
    <property type="entry name" value="Peptidase_S8/S53_dom_sf"/>
</dbReference>
<evidence type="ECO:0000259" key="12">
    <source>
        <dbReference type="Pfam" id="PF02225"/>
    </source>
</evidence>
<feature type="compositionally biased region" description="Basic and acidic residues" evidence="9">
    <location>
        <begin position="660"/>
        <end position="669"/>
    </location>
</feature>
<dbReference type="EMBL" id="JARAWP010000048">
    <property type="protein sequence ID" value="MDX3025493.1"/>
    <property type="molecule type" value="Genomic_DNA"/>
</dbReference>
<evidence type="ECO:0000256" key="7">
    <source>
        <dbReference type="PROSITE-ProRule" id="PRU01240"/>
    </source>
</evidence>
<dbReference type="Pfam" id="PF00082">
    <property type="entry name" value="Peptidase_S8"/>
    <property type="match status" value="1"/>
</dbReference>
<keyword evidence="2 7" id="KW-0645">Protease</keyword>
<dbReference type="CDD" id="cd02120">
    <property type="entry name" value="PA_subtilisin_like"/>
    <property type="match status" value="1"/>
</dbReference>
<dbReference type="InterPro" id="IPR037045">
    <property type="entry name" value="S8pro/Inhibitor_I9_sf"/>
</dbReference>
<dbReference type="Proteomes" id="UP001272987">
    <property type="component" value="Unassembled WGS sequence"/>
</dbReference>
<dbReference type="PROSITE" id="PS51892">
    <property type="entry name" value="SUBTILASE"/>
    <property type="match status" value="1"/>
</dbReference>
<dbReference type="InterPro" id="IPR045051">
    <property type="entry name" value="SBT"/>
</dbReference>
<evidence type="ECO:0000256" key="8">
    <source>
        <dbReference type="RuleBase" id="RU003355"/>
    </source>
</evidence>
<evidence type="ECO:0000313" key="15">
    <source>
        <dbReference type="EMBL" id="MDX2966045.1"/>
    </source>
</evidence>
<feature type="domain" description="Inhibitor I9" evidence="13">
    <location>
        <begin position="108"/>
        <end position="160"/>
    </location>
</feature>
<keyword evidence="10" id="KW-0812">Transmembrane</keyword>
<evidence type="ECO:0000256" key="9">
    <source>
        <dbReference type="SAM" id="MobiDB-lite"/>
    </source>
</evidence>
<dbReference type="GeneID" id="87013677"/>
<evidence type="ECO:0000256" key="3">
    <source>
        <dbReference type="ARBA" id="ARBA00022729"/>
    </source>
</evidence>
<organism evidence="15 18">
    <name type="scientific">Streptomyces acidiscabies</name>
    <dbReference type="NCBI Taxonomy" id="42234"/>
    <lineage>
        <taxon>Bacteria</taxon>
        <taxon>Bacillati</taxon>
        <taxon>Actinomycetota</taxon>
        <taxon>Actinomycetes</taxon>
        <taxon>Kitasatosporales</taxon>
        <taxon>Streptomycetaceae</taxon>
        <taxon>Streptomyces</taxon>
    </lineage>
</organism>
<evidence type="ECO:0000259" key="11">
    <source>
        <dbReference type="Pfam" id="PF00082"/>
    </source>
</evidence>
<dbReference type="PRINTS" id="PR00723">
    <property type="entry name" value="SUBTILISIN"/>
</dbReference>
<protein>
    <submittedName>
        <fullName evidence="15">S8 family serine peptidase</fullName>
    </submittedName>
</protein>
<dbReference type="InterPro" id="IPR023827">
    <property type="entry name" value="Peptidase_S8_Asp-AS"/>
</dbReference>
<accession>A0AAP6BJT5</accession>
<dbReference type="Proteomes" id="UP001282288">
    <property type="component" value="Unassembled WGS sequence"/>
</dbReference>
<gene>
    <name evidence="15" type="ORF">PV399_41025</name>
    <name evidence="16" type="ORF">PV666_47675</name>
</gene>
<evidence type="ECO:0000256" key="4">
    <source>
        <dbReference type="ARBA" id="ARBA00022801"/>
    </source>
</evidence>
<keyword evidence="10" id="KW-1133">Transmembrane helix</keyword>
<feature type="region of interest" description="Disordered" evidence="9">
    <location>
        <begin position="660"/>
        <end position="679"/>
    </location>
</feature>
<dbReference type="SUPFAM" id="SSF52743">
    <property type="entry name" value="Subtilisin-like"/>
    <property type="match status" value="1"/>
</dbReference>
<dbReference type="PROSITE" id="PS00138">
    <property type="entry name" value="SUBTILASE_SER"/>
    <property type="match status" value="1"/>
</dbReference>
<dbReference type="Gene3D" id="3.50.30.30">
    <property type="match status" value="1"/>
</dbReference>
<name>A0AAP6BJT5_9ACTN</name>
<feature type="domain" description="PA" evidence="12">
    <location>
        <begin position="454"/>
        <end position="542"/>
    </location>
</feature>
<dbReference type="GO" id="GO:0004252">
    <property type="term" value="F:serine-type endopeptidase activity"/>
    <property type="evidence" value="ECO:0007669"/>
    <property type="project" value="UniProtKB-UniRule"/>
</dbReference>
<proteinExistence type="inferred from homology"/>
<keyword evidence="10" id="KW-0472">Membrane</keyword>
<feature type="transmembrane region" description="Helical" evidence="10">
    <location>
        <begin position="30"/>
        <end position="50"/>
    </location>
</feature>
<dbReference type="Pfam" id="PF05922">
    <property type="entry name" value="Inhibitor_I9"/>
    <property type="match status" value="1"/>
</dbReference>